<dbReference type="GO" id="GO:0016020">
    <property type="term" value="C:membrane"/>
    <property type="evidence" value="ECO:0007669"/>
    <property type="project" value="UniProtKB-SubCell"/>
</dbReference>
<feature type="compositionally biased region" description="Polar residues" evidence="6">
    <location>
        <begin position="1974"/>
        <end position="1985"/>
    </location>
</feature>
<feature type="region of interest" description="Disordered" evidence="6">
    <location>
        <begin position="719"/>
        <end position="763"/>
    </location>
</feature>
<feature type="compositionally biased region" description="Acidic residues" evidence="6">
    <location>
        <begin position="1805"/>
        <end position="1814"/>
    </location>
</feature>
<dbReference type="InterPro" id="IPR026147">
    <property type="entry name" value="Rab3GAP1_conserved"/>
</dbReference>
<evidence type="ECO:0000256" key="6">
    <source>
        <dbReference type="SAM" id="MobiDB-lite"/>
    </source>
</evidence>
<feature type="domain" description="Rab3GAP catalytic subunit conserved" evidence="8">
    <location>
        <begin position="838"/>
        <end position="956"/>
    </location>
</feature>
<keyword evidence="3 7" id="KW-0812">Transmembrane</keyword>
<feature type="compositionally biased region" description="Polar residues" evidence="6">
    <location>
        <begin position="1431"/>
        <end position="1450"/>
    </location>
</feature>
<keyword evidence="5 7" id="KW-0472">Membrane</keyword>
<feature type="transmembrane region" description="Helical" evidence="7">
    <location>
        <begin position="1323"/>
        <end position="1344"/>
    </location>
</feature>
<evidence type="ECO:0000256" key="7">
    <source>
        <dbReference type="SAM" id="Phobius"/>
    </source>
</evidence>
<feature type="transmembrane region" description="Helical" evidence="7">
    <location>
        <begin position="1293"/>
        <end position="1311"/>
    </location>
</feature>
<evidence type="ECO:0000259" key="8">
    <source>
        <dbReference type="Pfam" id="PF13890"/>
    </source>
</evidence>
<evidence type="ECO:0000313" key="9">
    <source>
        <dbReference type="EMBL" id="KAF9334109.1"/>
    </source>
</evidence>
<feature type="transmembrane region" description="Helical" evidence="7">
    <location>
        <begin position="1680"/>
        <end position="1698"/>
    </location>
</feature>
<feature type="region of interest" description="Disordered" evidence="6">
    <location>
        <begin position="1766"/>
        <end position="1876"/>
    </location>
</feature>
<evidence type="ECO:0000256" key="1">
    <source>
        <dbReference type="ARBA" id="ARBA00004141"/>
    </source>
</evidence>
<sequence>MDDFENFEFIDYTTSGPWERFITQIEDSLRSWGLVNQSLGVFDPSTAPEPEPTDKAKNEARKRSGAPDVDSNQDQFSSSNRVYQLKEMLSLDDATYAFSYHYHPAMVKLAAGLDGIDLEFLPTKLNGVHHHSLHRWTALTHFLVISPVTISDIFASSMASASSAIVDLSSAKLLLSSFAIAFQNTGCNIPVFVPTGQPWNLTFTGLSIQPELHLQQQSQPGAVLENEEDDQGIEVRFNTVLVPYPPVQQTYLPGILDFFIQRMCIEDPESVGPPGSHSQALKALVQVSALFSYDLVNWYDEDWRRWRAVSDSVGEELQVSNSRNRVGQEVPDDGAMNMDDIKSESRSTPLTQTPVLPFGPVQDPLESLRLYARFASAPSSLYLDNRDFSDMDACNANIWVISATFKSDDAGILSGILEEAIASWSSETSKMSYRGNNSGSGGKSNRDPAYGALLDKGARLIHGTITMVDTVDVDNIIDTLFEQSLNSTASITSSLPTSPTKQDKKDRPYTAAELGLLFRHATTVPYHSFLWKMIQHLLDVISPNSDISYATSVMGFLKVLWSELLKKLYQHWEDSRLIPLVDIYGEGYSHQMRTNSGAMEDEQEKKPVAIDLRYNLLHQKLSMLNCCIARQIARNKDMPDHIHPVKRHLKDKDETPISSRVISDNNSTISVPASEPQTYGAQLHSLLYGLSDISRPKSADVVPMAKKFMENVKRRGGVGISSQADEVPALSRHLSQTEPSSPVPVQIPGEQTSGRSRRRSGDNIDHQVSATSMEHSDGDDGVEDVFYDPLEYSETPSHMSSPPYLQRRTHSLTESYVALKYSSSVDSQSGVLVDDLDQTSEPGYMTEDMIQQQEELFETLGTSSDGAKMRAKMQSTQLISDMEAFKAANPGCVLGDFIRWHSPKDWVEDKCQMSARMADAGNYWQELWANSKRIPVSRQTPLFNHNQEAAKVLFFLDGLSGDQLFLQLLPTIFLLAYDSLVSHPVVGHIRKVAKELKHLGQQLALFPWNDLIDEDDMHLEQVVERFRQVELLMSRAIALVRKFPDQYDLVERILEKEETVVEDGLERESVYDLFCVGGSPLSSFPQPTSKEFVLQTLDPAPEPVSSRTTDDWDTRPMMRRMYACFKESEARIVESIAKDGVGPRCAALTRVQPVSRMQRRHGAPWSQFPALASVRYYPKPQQQGQSSVEIKDKDDKRTPLYEYGPLSKEDTLLCEMRYREIPWAQVGQAFGAHPLVVFHRYIKVGSTALKHCWQPRMTAKDVEEALIPLLQAYTQSGEFTVMKRFRSAVRYNIIYQLIVGLFALIGLVLLIHNQGTSNLRAYIMALSNSWGLILVVIFMGYGMVDVPRRLWHKGDNARELRRIAFKASVVKDKRQDTEEEVLNVAKELSIVCHRVQMSDPLRVYVDKMVEGFPAARGVQFELRASSPIPPSQSNRNDSSGISGRTASASGIASRKHTMDAAVPANISEKYLADLNARIKRAIRMNDRWTAIWHDLLKAGFLAQDIQDNADNPEKKFRSSLRSLSSKPKEWQLSFKWHWHLKFRPVLLRAAAIICAILSLLIVWSEVTYNHANPVLSVIGLLVQLARDRAISFLTMLYMCTCAYTTLMKMKLLNNYVLVPNHHTDEPTLLFIGSYLCRLTFPLVYNYLTISTTIGKEDTTVFAGYMGKIDMVPFLGSFNYYMPYVILVPTLVTLFNVFAKMFAVCSISDNFFDNDDEDGGIGGDLEEGLQVLKDARRDEERRLMPERTGLNRDFAARRGAAFENYNINKNRNRGDTSSRGMLGEGSSASAWRDVRPHPSRPYQEPYFDDSTDEDDHGSAFGNRDSIDNFGAPGGAGVNVGGTSGIARGSFDSSSRPGSHRGYRPVASPRADAGQGTGSFKSLWQKLVQKKPAISLGGATGENSGLDSDGARSSMESNHGSDSNAIGGRNRNSSASVRSGPALMFASVQPSSFGRPLQSDQDDRENLLSPRDTRIPSPSTSRAQSPQGRAFGQGHSYNSNSGRNSRPNSRVFGTSQGSTGGRGYDPSRPVSTGNRHASPLVNIFDEDDG</sequence>
<name>A0A9P5SQC8_9FUNG</name>
<feature type="transmembrane region" description="Helical" evidence="7">
    <location>
        <begin position="1627"/>
        <end position="1647"/>
    </location>
</feature>
<evidence type="ECO:0000313" key="10">
    <source>
        <dbReference type="Proteomes" id="UP000696485"/>
    </source>
</evidence>
<organism evidence="9 10">
    <name type="scientific">Podila minutissima</name>
    <dbReference type="NCBI Taxonomy" id="64525"/>
    <lineage>
        <taxon>Eukaryota</taxon>
        <taxon>Fungi</taxon>
        <taxon>Fungi incertae sedis</taxon>
        <taxon>Mucoromycota</taxon>
        <taxon>Mortierellomycotina</taxon>
        <taxon>Mortierellomycetes</taxon>
        <taxon>Mortierellales</taxon>
        <taxon>Mortierellaceae</taxon>
        <taxon>Podila</taxon>
    </lineage>
</organism>
<feature type="compositionally biased region" description="Low complexity" evidence="6">
    <location>
        <begin position="1996"/>
        <end position="2008"/>
    </location>
</feature>
<feature type="region of interest" description="Disordered" evidence="6">
    <location>
        <begin position="41"/>
        <end position="77"/>
    </location>
</feature>
<comment type="subcellular location">
    <subcellularLocation>
        <location evidence="1">Membrane</location>
        <topology evidence="1">Multi-pass membrane protein</topology>
    </subcellularLocation>
</comment>
<dbReference type="InterPro" id="IPR006876">
    <property type="entry name" value="LMBR1-like_membr_prot"/>
</dbReference>
<proteinExistence type="inferred from homology"/>
<accession>A0A9P5SQC8</accession>
<feature type="transmembrane region" description="Helical" evidence="7">
    <location>
        <begin position="1545"/>
        <end position="1563"/>
    </location>
</feature>
<feature type="compositionally biased region" description="Basic and acidic residues" evidence="6">
    <location>
        <begin position="52"/>
        <end position="62"/>
    </location>
</feature>
<evidence type="ECO:0000256" key="2">
    <source>
        <dbReference type="ARBA" id="ARBA00010487"/>
    </source>
</evidence>
<comment type="similarity">
    <text evidence="2">Belongs to the LIMR family.</text>
</comment>
<keyword evidence="10" id="KW-1185">Reference proteome</keyword>
<comment type="caution">
    <text evidence="9">The sequence shown here is derived from an EMBL/GenBank/DDBJ whole genome shotgun (WGS) entry which is preliminary data.</text>
</comment>
<feature type="transmembrane region" description="Helical" evidence="7">
    <location>
        <begin position="1589"/>
        <end position="1606"/>
    </location>
</feature>
<evidence type="ECO:0000256" key="3">
    <source>
        <dbReference type="ARBA" id="ARBA00022692"/>
    </source>
</evidence>
<feature type="region of interest" description="Disordered" evidence="6">
    <location>
        <begin position="1423"/>
        <end position="1454"/>
    </location>
</feature>
<dbReference type="Proteomes" id="UP000696485">
    <property type="component" value="Unassembled WGS sequence"/>
</dbReference>
<gene>
    <name evidence="9" type="ORF">BG006_002694</name>
</gene>
<evidence type="ECO:0000256" key="4">
    <source>
        <dbReference type="ARBA" id="ARBA00022989"/>
    </source>
</evidence>
<dbReference type="Pfam" id="PF04791">
    <property type="entry name" value="LMBR1"/>
    <property type="match status" value="1"/>
</dbReference>
<feature type="compositionally biased region" description="Polar residues" evidence="6">
    <location>
        <begin position="1912"/>
        <end position="1935"/>
    </location>
</feature>
<dbReference type="PANTHER" id="PTHR21355:SF0">
    <property type="entry name" value="G-PROTEIN COUPLED RECEPTOR-ASSOCIATED PROTEIN LMBRD2"/>
    <property type="match status" value="1"/>
</dbReference>
<dbReference type="Pfam" id="PF13890">
    <property type="entry name" value="Rab3-GTPase_cat"/>
    <property type="match status" value="1"/>
</dbReference>
<protein>
    <recommendedName>
        <fullName evidence="8">Rab3GAP catalytic subunit conserved domain-containing protein</fullName>
    </recommendedName>
</protein>
<keyword evidence="4 7" id="KW-1133">Transmembrane helix</keyword>
<evidence type="ECO:0000256" key="5">
    <source>
        <dbReference type="ARBA" id="ARBA00023136"/>
    </source>
</evidence>
<feature type="region of interest" description="Disordered" evidence="6">
    <location>
        <begin position="1891"/>
        <end position="2047"/>
    </location>
</feature>
<dbReference type="PANTHER" id="PTHR21355">
    <property type="entry name" value="G-PROTEIN COUPLED RECEPTOR-ASSOCIATED PROTEIN LMBRD2"/>
    <property type="match status" value="1"/>
</dbReference>
<dbReference type="InterPro" id="IPR051584">
    <property type="entry name" value="GPCR-associated_LMBR1"/>
</dbReference>
<dbReference type="EMBL" id="JAAAUY010000166">
    <property type="protein sequence ID" value="KAF9334109.1"/>
    <property type="molecule type" value="Genomic_DNA"/>
</dbReference>
<reference evidence="9" key="1">
    <citation type="journal article" date="2020" name="Fungal Divers.">
        <title>Resolving the Mortierellaceae phylogeny through synthesis of multi-gene phylogenetics and phylogenomics.</title>
        <authorList>
            <person name="Vandepol N."/>
            <person name="Liber J."/>
            <person name="Desiro A."/>
            <person name="Na H."/>
            <person name="Kennedy M."/>
            <person name="Barry K."/>
            <person name="Grigoriev I.V."/>
            <person name="Miller A.N."/>
            <person name="O'Donnell K."/>
            <person name="Stajich J.E."/>
            <person name="Bonito G."/>
        </authorList>
    </citation>
    <scope>NUCLEOTIDE SEQUENCE</scope>
    <source>
        <strain evidence="9">NVP1</strain>
    </source>
</reference>
<feature type="compositionally biased region" description="Gly residues" evidence="6">
    <location>
        <begin position="1830"/>
        <end position="1842"/>
    </location>
</feature>
<feature type="compositionally biased region" description="Polar residues" evidence="6">
    <location>
        <begin position="1766"/>
        <end position="1778"/>
    </location>
</feature>